<proteinExistence type="predicted"/>
<protein>
    <submittedName>
        <fullName evidence="7">Uncharacterized protein containing a von Willebrand factor type A (VWA) domain</fullName>
    </submittedName>
</protein>
<keyword evidence="4 5" id="KW-0472">Membrane</keyword>
<dbReference type="EMBL" id="CACVAZ010000215">
    <property type="protein sequence ID" value="CAA6826885.1"/>
    <property type="molecule type" value="Genomic_DNA"/>
</dbReference>
<organism evidence="7">
    <name type="scientific">uncultured Sulfurovum sp</name>
    <dbReference type="NCBI Taxonomy" id="269237"/>
    <lineage>
        <taxon>Bacteria</taxon>
        <taxon>Pseudomonadati</taxon>
        <taxon>Campylobacterota</taxon>
        <taxon>Epsilonproteobacteria</taxon>
        <taxon>Campylobacterales</taxon>
        <taxon>Sulfurovaceae</taxon>
        <taxon>Sulfurovum</taxon>
        <taxon>environmental samples</taxon>
    </lineage>
</organism>
<dbReference type="InterPro" id="IPR002035">
    <property type="entry name" value="VWF_A"/>
</dbReference>
<dbReference type="InterPro" id="IPR050768">
    <property type="entry name" value="UPF0353/GerABKA_families"/>
</dbReference>
<dbReference type="Gene3D" id="3.40.50.410">
    <property type="entry name" value="von Willebrand factor, type A domain"/>
    <property type="match status" value="1"/>
</dbReference>
<dbReference type="PANTHER" id="PTHR22550:SF5">
    <property type="entry name" value="LEUCINE ZIPPER PROTEIN 4"/>
    <property type="match status" value="1"/>
</dbReference>
<dbReference type="PROSITE" id="PS50234">
    <property type="entry name" value="VWFA"/>
    <property type="match status" value="1"/>
</dbReference>
<dbReference type="InterPro" id="IPR036465">
    <property type="entry name" value="vWFA_dom_sf"/>
</dbReference>
<evidence type="ECO:0000313" key="7">
    <source>
        <dbReference type="EMBL" id="CAA6826885.1"/>
    </source>
</evidence>
<feature type="transmembrane region" description="Helical" evidence="5">
    <location>
        <begin position="48"/>
        <end position="71"/>
    </location>
</feature>
<evidence type="ECO:0000259" key="6">
    <source>
        <dbReference type="PROSITE" id="PS50234"/>
    </source>
</evidence>
<evidence type="ECO:0000256" key="3">
    <source>
        <dbReference type="ARBA" id="ARBA00022989"/>
    </source>
</evidence>
<dbReference type="Pfam" id="PF00092">
    <property type="entry name" value="VWA"/>
    <property type="match status" value="1"/>
</dbReference>
<keyword evidence="1" id="KW-1003">Cell membrane</keyword>
<evidence type="ECO:0000256" key="4">
    <source>
        <dbReference type="ARBA" id="ARBA00023136"/>
    </source>
</evidence>
<evidence type="ECO:0000256" key="5">
    <source>
        <dbReference type="SAM" id="Phobius"/>
    </source>
</evidence>
<name>A0A6S6U592_9BACT</name>
<keyword evidence="3 5" id="KW-1133">Transmembrane helix</keyword>
<feature type="transmembrane region" description="Helical" evidence="5">
    <location>
        <begin position="280"/>
        <end position="299"/>
    </location>
</feature>
<evidence type="ECO:0000256" key="2">
    <source>
        <dbReference type="ARBA" id="ARBA00022692"/>
    </source>
</evidence>
<dbReference type="AlphaFoldDB" id="A0A6S6U592"/>
<reference evidence="7" key="1">
    <citation type="submission" date="2020-01" db="EMBL/GenBank/DDBJ databases">
        <authorList>
            <person name="Meier V. D."/>
            <person name="Meier V D."/>
        </authorList>
    </citation>
    <scope>NUCLEOTIDE SEQUENCE</scope>
    <source>
        <strain evidence="7">HLG_WM_MAG_02</strain>
    </source>
</reference>
<feature type="transmembrane region" description="Helical" evidence="5">
    <location>
        <begin position="6"/>
        <end position="27"/>
    </location>
</feature>
<dbReference type="SMART" id="SM00327">
    <property type="entry name" value="VWA"/>
    <property type="match status" value="1"/>
</dbReference>
<keyword evidence="2 5" id="KW-0812">Transmembrane</keyword>
<sequence length="306" mass="34640">MNQFSFEYPWLLGLIVVFIVCALFCKIKAKSIYFPHLSSLMLGGKHRSILLPFLKWLGILLAIVALASPVLTKEYSNSKKHGRDIVLIVDTSESMKQQGFDTSNRAKNKFDVVKEVAANFVKKRENDRIGLITFADIAFVASPLTFETKFLQQIIGMQRLGIAGRRTAINDALVQSYSMLEKSKAKTKIVILLTDGIDNMSQITVDEVKSLVEKSEVKLYTIGVGTERDFDGDYLRTLAKAGKGMAFAARNSTMLSKIYDEIDHLEVSKIDDKKVVKHTYLYTYPLVFSILLLLFFIYFRSMRSMV</sequence>
<accession>A0A6S6U592</accession>
<dbReference type="PANTHER" id="PTHR22550">
    <property type="entry name" value="SPORE GERMINATION PROTEIN"/>
    <property type="match status" value="1"/>
</dbReference>
<gene>
    <name evidence="7" type="ORF">HELGO_WM26138</name>
</gene>
<evidence type="ECO:0000256" key="1">
    <source>
        <dbReference type="ARBA" id="ARBA00022475"/>
    </source>
</evidence>
<dbReference type="SUPFAM" id="SSF53300">
    <property type="entry name" value="vWA-like"/>
    <property type="match status" value="1"/>
</dbReference>
<feature type="domain" description="VWFA" evidence="6">
    <location>
        <begin position="84"/>
        <end position="262"/>
    </location>
</feature>